<protein>
    <submittedName>
        <fullName evidence="2">Uncharacterized protein</fullName>
    </submittedName>
</protein>
<dbReference type="Proteomes" id="UP000198906">
    <property type="component" value="Unassembled WGS sequence"/>
</dbReference>
<feature type="region of interest" description="Disordered" evidence="1">
    <location>
        <begin position="183"/>
        <end position="204"/>
    </location>
</feature>
<dbReference type="STRING" id="47866.GA0074694_4928"/>
<evidence type="ECO:0000313" key="3">
    <source>
        <dbReference type="Proteomes" id="UP000198906"/>
    </source>
</evidence>
<accession>A0A1C6SEK1</accession>
<reference evidence="3" key="1">
    <citation type="submission" date="2016-06" db="EMBL/GenBank/DDBJ databases">
        <authorList>
            <person name="Varghese N."/>
        </authorList>
    </citation>
    <scope>NUCLEOTIDE SEQUENCE [LARGE SCALE GENOMIC DNA]</scope>
    <source>
        <strain evidence="3">DSM 46123</strain>
    </source>
</reference>
<evidence type="ECO:0000256" key="1">
    <source>
        <dbReference type="SAM" id="MobiDB-lite"/>
    </source>
</evidence>
<keyword evidence="3" id="KW-1185">Reference proteome</keyword>
<dbReference type="RefSeq" id="WP_091462198.1">
    <property type="nucleotide sequence ID" value="NZ_FMHU01000002.1"/>
</dbReference>
<dbReference type="AlphaFoldDB" id="A0A1C6SEK1"/>
<sequence length="204" mass="22768">MRRSTRRLLGELDVLPYPERMATLARRARELAATGDLPDVLTDLRAGPRFLALTAAKVVGDRETVRTMTADPQRTIRAVAVKAAVRAGWLSADDLRHLTHDAPADLRHLVYRSLRWGRRPALADHLVDRVRETFGTAEVVALLPACGADQVGDWVRRGGWFCRVGYRFRGDAGHCEASRGDFPRNRSGYRRAEGLEEEGGRGEK</sequence>
<organism evidence="2 3">
    <name type="scientific">Micromonospora inyonensis</name>
    <dbReference type="NCBI Taxonomy" id="47866"/>
    <lineage>
        <taxon>Bacteria</taxon>
        <taxon>Bacillati</taxon>
        <taxon>Actinomycetota</taxon>
        <taxon>Actinomycetes</taxon>
        <taxon>Micromonosporales</taxon>
        <taxon>Micromonosporaceae</taxon>
        <taxon>Micromonospora</taxon>
    </lineage>
</organism>
<proteinExistence type="predicted"/>
<evidence type="ECO:0000313" key="2">
    <source>
        <dbReference type="EMBL" id="SCL27837.1"/>
    </source>
</evidence>
<name>A0A1C6SEK1_9ACTN</name>
<gene>
    <name evidence="2" type="ORF">GA0074694_4928</name>
</gene>
<dbReference type="EMBL" id="FMHU01000002">
    <property type="protein sequence ID" value="SCL27837.1"/>
    <property type="molecule type" value="Genomic_DNA"/>
</dbReference>